<proteinExistence type="predicted"/>
<dbReference type="SUPFAM" id="SSF47413">
    <property type="entry name" value="lambda repressor-like DNA-binding domains"/>
    <property type="match status" value="1"/>
</dbReference>
<dbReference type="EMBL" id="MTEJ01000373">
    <property type="protein sequence ID" value="OQX03890.1"/>
    <property type="molecule type" value="Genomic_DNA"/>
</dbReference>
<gene>
    <name evidence="1" type="ORF">BWK73_38035</name>
</gene>
<protein>
    <submittedName>
        <fullName evidence="1">Uncharacterized protein</fullName>
    </submittedName>
</protein>
<reference evidence="1 2" key="1">
    <citation type="submission" date="2017-01" db="EMBL/GenBank/DDBJ databases">
        <title>Novel large sulfur bacteria in the metagenomes of groundwater-fed chemosynthetic microbial mats in the Lake Huron basin.</title>
        <authorList>
            <person name="Sharrar A.M."/>
            <person name="Flood B.E."/>
            <person name="Bailey J.V."/>
            <person name="Jones D.S."/>
            <person name="Biddanda B."/>
            <person name="Ruberg S.A."/>
            <person name="Marcus D.N."/>
            <person name="Dick G.J."/>
        </authorList>
    </citation>
    <scope>NUCLEOTIDE SEQUENCE [LARGE SCALE GENOMIC DNA]</scope>
    <source>
        <strain evidence="1">A8</strain>
    </source>
</reference>
<evidence type="ECO:0000313" key="2">
    <source>
        <dbReference type="Proteomes" id="UP000192491"/>
    </source>
</evidence>
<sequence length="104" mass="11119">MSKAANTALASPKQVHLALEKLGADLRIARLRRGESLRSWAVRVGVSVPTLQRMEAGDPSVGVSVYVMALWLVGKIHQVANLADPASDEQALAIELAKLPKGRP</sequence>
<dbReference type="Proteomes" id="UP000192491">
    <property type="component" value="Unassembled WGS sequence"/>
</dbReference>
<accession>A0A1Y1QEV5</accession>
<dbReference type="Pfam" id="PF13560">
    <property type="entry name" value="HTH_31"/>
    <property type="match status" value="1"/>
</dbReference>
<evidence type="ECO:0000313" key="1">
    <source>
        <dbReference type="EMBL" id="OQX03890.1"/>
    </source>
</evidence>
<comment type="caution">
    <text evidence="1">The sequence shown here is derived from an EMBL/GenBank/DDBJ whole genome shotgun (WGS) entry which is preliminary data.</text>
</comment>
<organism evidence="1 2">
    <name type="scientific">Thiothrix lacustris</name>
    <dbReference type="NCBI Taxonomy" id="525917"/>
    <lineage>
        <taxon>Bacteria</taxon>
        <taxon>Pseudomonadati</taxon>
        <taxon>Pseudomonadota</taxon>
        <taxon>Gammaproteobacteria</taxon>
        <taxon>Thiotrichales</taxon>
        <taxon>Thiotrichaceae</taxon>
        <taxon>Thiothrix</taxon>
    </lineage>
</organism>
<dbReference type="InterPro" id="IPR010982">
    <property type="entry name" value="Lambda_DNA-bd_dom_sf"/>
</dbReference>
<dbReference type="Gene3D" id="1.10.260.40">
    <property type="entry name" value="lambda repressor-like DNA-binding domains"/>
    <property type="match status" value="1"/>
</dbReference>
<dbReference type="AlphaFoldDB" id="A0A1Y1QEV5"/>
<dbReference type="GO" id="GO:0003677">
    <property type="term" value="F:DNA binding"/>
    <property type="evidence" value="ECO:0007669"/>
    <property type="project" value="InterPro"/>
</dbReference>
<name>A0A1Y1QEV5_9GAMM</name>